<comment type="caution">
    <text evidence="1">The sequence shown here is derived from an EMBL/GenBank/DDBJ whole genome shotgun (WGS) entry which is preliminary data.</text>
</comment>
<evidence type="ECO:0000313" key="2">
    <source>
        <dbReference type="Proteomes" id="UP000326924"/>
    </source>
</evidence>
<dbReference type="AlphaFoldDB" id="A0A5J5EPN1"/>
<dbReference type="EMBL" id="VXIS01000161">
    <property type="protein sequence ID" value="KAA8899937.1"/>
    <property type="molecule type" value="Genomic_DNA"/>
</dbReference>
<organism evidence="1 2">
    <name type="scientific">Sphaerosporella brunnea</name>
    <dbReference type="NCBI Taxonomy" id="1250544"/>
    <lineage>
        <taxon>Eukaryota</taxon>
        <taxon>Fungi</taxon>
        <taxon>Dikarya</taxon>
        <taxon>Ascomycota</taxon>
        <taxon>Pezizomycotina</taxon>
        <taxon>Pezizomycetes</taxon>
        <taxon>Pezizales</taxon>
        <taxon>Pyronemataceae</taxon>
        <taxon>Sphaerosporella</taxon>
    </lineage>
</organism>
<keyword evidence="2" id="KW-1185">Reference proteome</keyword>
<protein>
    <submittedName>
        <fullName evidence="1">Uncharacterized protein</fullName>
    </submittedName>
</protein>
<reference evidence="1 2" key="1">
    <citation type="submission" date="2019-09" db="EMBL/GenBank/DDBJ databases">
        <title>Draft genome of the ectomycorrhizal ascomycete Sphaerosporella brunnea.</title>
        <authorList>
            <consortium name="DOE Joint Genome Institute"/>
            <person name="Benucci G.M."/>
            <person name="Marozzi G."/>
            <person name="Antonielli L."/>
            <person name="Sanchez S."/>
            <person name="Marco P."/>
            <person name="Wang X."/>
            <person name="Falini L.B."/>
            <person name="Barry K."/>
            <person name="Haridas S."/>
            <person name="Lipzen A."/>
            <person name="Labutti K."/>
            <person name="Grigoriev I.V."/>
            <person name="Murat C."/>
            <person name="Martin F."/>
            <person name="Albertini E."/>
            <person name="Donnini D."/>
            <person name="Bonito G."/>
        </authorList>
    </citation>
    <scope>NUCLEOTIDE SEQUENCE [LARGE SCALE GENOMIC DNA]</scope>
    <source>
        <strain evidence="1 2">Sb_GMNB300</strain>
    </source>
</reference>
<gene>
    <name evidence="1" type="ORF">FN846DRAFT_909454</name>
</gene>
<name>A0A5J5EPN1_9PEZI</name>
<accession>A0A5J5EPN1</accession>
<evidence type="ECO:0000313" key="1">
    <source>
        <dbReference type="EMBL" id="KAA8899937.1"/>
    </source>
</evidence>
<dbReference type="Proteomes" id="UP000326924">
    <property type="component" value="Unassembled WGS sequence"/>
</dbReference>
<proteinExistence type="predicted"/>
<dbReference type="InParanoid" id="A0A5J5EPN1"/>
<sequence length="162" mass="18762">MWCDVAAVVAETAFRIRAAQEFLDGNHHPMVLYSILSCRDYATPPQQAIELLAREVSCAQKHKLADDEIEKQALLVKQLPIRVSGYFQLLQELRRVKSEEAVARLRDFKHQDSREYAIFSHCFKREIGKVFKVVDHGCQRSLKREFMDACFDMGIKFLPSED</sequence>